<organism evidence="2 3">
    <name type="scientific">Marasmius crinis-equi</name>
    <dbReference type="NCBI Taxonomy" id="585013"/>
    <lineage>
        <taxon>Eukaryota</taxon>
        <taxon>Fungi</taxon>
        <taxon>Dikarya</taxon>
        <taxon>Basidiomycota</taxon>
        <taxon>Agaricomycotina</taxon>
        <taxon>Agaricomycetes</taxon>
        <taxon>Agaricomycetidae</taxon>
        <taxon>Agaricales</taxon>
        <taxon>Marasmiineae</taxon>
        <taxon>Marasmiaceae</taxon>
        <taxon>Marasmius</taxon>
    </lineage>
</organism>
<accession>A0ABR3EY32</accession>
<dbReference type="EMBL" id="JBAHYK010001480">
    <property type="protein sequence ID" value="KAL0567836.1"/>
    <property type="molecule type" value="Genomic_DNA"/>
</dbReference>
<evidence type="ECO:0000313" key="3">
    <source>
        <dbReference type="Proteomes" id="UP001465976"/>
    </source>
</evidence>
<feature type="compositionally biased region" description="Polar residues" evidence="1">
    <location>
        <begin position="20"/>
        <end position="29"/>
    </location>
</feature>
<reference evidence="2 3" key="1">
    <citation type="submission" date="2024-02" db="EMBL/GenBank/DDBJ databases">
        <title>A draft genome for the cacao thread blight pathogen Marasmius crinis-equi.</title>
        <authorList>
            <person name="Cohen S.P."/>
            <person name="Baruah I.K."/>
            <person name="Amoako-Attah I."/>
            <person name="Bukari Y."/>
            <person name="Meinhardt L.W."/>
            <person name="Bailey B.A."/>
        </authorList>
    </citation>
    <scope>NUCLEOTIDE SEQUENCE [LARGE SCALE GENOMIC DNA]</scope>
    <source>
        <strain evidence="2 3">GH-76</strain>
    </source>
</reference>
<evidence type="ECO:0000256" key="1">
    <source>
        <dbReference type="SAM" id="MobiDB-lite"/>
    </source>
</evidence>
<proteinExistence type="predicted"/>
<feature type="region of interest" description="Disordered" evidence="1">
    <location>
        <begin position="20"/>
        <end position="50"/>
    </location>
</feature>
<dbReference type="Proteomes" id="UP001465976">
    <property type="component" value="Unassembled WGS sequence"/>
</dbReference>
<keyword evidence="3" id="KW-1185">Reference proteome</keyword>
<protein>
    <submittedName>
        <fullName evidence="2">Uncharacterized protein</fullName>
    </submittedName>
</protein>
<name>A0ABR3EY32_9AGAR</name>
<evidence type="ECO:0000313" key="2">
    <source>
        <dbReference type="EMBL" id="KAL0567836.1"/>
    </source>
</evidence>
<sequence length="290" mass="32805">MAMQREDLVQLQRARDALNDVTNSDTTMGGANRQIDASKVKTRFPTPCNSNRGLQQLLARSRAPIQSDSSPSRGAVDVAGSSLKIVEVEEKVYLEMPEDIFDEQKEVEAKRAWKPTLFVRMKDLVFLPRNCRHLYLRTDAVYNALLESMNLPCPLESHKPTEDPEAYNRHAIFVLVEEVLPPQHENVRPKMVYFSELGMFAFSRKAGKLESLLSESQGVSVFRLHHLPETRPTRLLAEPVPEPPGITSGGLNDVQPDPLHEHCISAPVNTEYQLIGNKMRRRLPDVPEDF</sequence>
<gene>
    <name evidence="2" type="ORF">V5O48_014157</name>
</gene>
<comment type="caution">
    <text evidence="2">The sequence shown here is derived from an EMBL/GenBank/DDBJ whole genome shotgun (WGS) entry which is preliminary data.</text>
</comment>